<evidence type="ECO:0000313" key="2">
    <source>
        <dbReference type="EMBL" id="KAF0739208.1"/>
    </source>
</evidence>
<evidence type="ECO:0000313" key="3">
    <source>
        <dbReference type="Proteomes" id="UP000481153"/>
    </source>
</evidence>
<reference evidence="2 3" key="1">
    <citation type="submission" date="2019-07" db="EMBL/GenBank/DDBJ databases">
        <title>Genomics analysis of Aphanomyces spp. identifies a new class of oomycete effector associated with host adaptation.</title>
        <authorList>
            <person name="Gaulin E."/>
        </authorList>
    </citation>
    <scope>NUCLEOTIDE SEQUENCE [LARGE SCALE GENOMIC DNA]</scope>
    <source>
        <strain evidence="2 3">ATCC 201684</strain>
    </source>
</reference>
<protein>
    <submittedName>
        <fullName evidence="2">Uncharacterized protein</fullName>
    </submittedName>
</protein>
<dbReference type="AlphaFoldDB" id="A0A6G0XGA7"/>
<dbReference type="EMBL" id="VJMJ01000066">
    <property type="protein sequence ID" value="KAF0739208.1"/>
    <property type="molecule type" value="Genomic_DNA"/>
</dbReference>
<comment type="caution">
    <text evidence="2">The sequence shown here is derived from an EMBL/GenBank/DDBJ whole genome shotgun (WGS) entry which is preliminary data.</text>
</comment>
<accession>A0A6G0XGA7</accession>
<proteinExistence type="predicted"/>
<dbReference type="Proteomes" id="UP000481153">
    <property type="component" value="Unassembled WGS sequence"/>
</dbReference>
<dbReference type="VEuPathDB" id="FungiDB:AeMF1_019862"/>
<name>A0A6G0XGA7_9STRA</name>
<gene>
    <name evidence="2" type="ORF">Ae201684_005130</name>
</gene>
<organism evidence="2 3">
    <name type="scientific">Aphanomyces euteiches</name>
    <dbReference type="NCBI Taxonomy" id="100861"/>
    <lineage>
        <taxon>Eukaryota</taxon>
        <taxon>Sar</taxon>
        <taxon>Stramenopiles</taxon>
        <taxon>Oomycota</taxon>
        <taxon>Saprolegniomycetes</taxon>
        <taxon>Saprolegniales</taxon>
        <taxon>Verrucalvaceae</taxon>
        <taxon>Aphanomyces</taxon>
    </lineage>
</organism>
<feature type="compositionally biased region" description="Basic and acidic residues" evidence="1">
    <location>
        <begin position="1"/>
        <end position="19"/>
    </location>
</feature>
<evidence type="ECO:0000256" key="1">
    <source>
        <dbReference type="SAM" id="MobiDB-lite"/>
    </source>
</evidence>
<sequence length="360" mass="42597">MGDKDQLTAKRQYFRDRQREHRKKTRFKQSKLLREIQEMEALLEMAKTKGIRPVLKPSSKRDLLLPWQVVAHALKEAREISEREKIELCRKINANTTVIRDMERFTLMHQSVPSWRHVSLMANPESRRLGKSWITTQMFMNKTRMFQEYKFPPPDSTERYSHYDVVFTEECYFLIQRTQNFFESSMEAFRRMNHRRLCSLLLLAACVDQEQNAEEPDMRRQITHMGECVNLLLGEFWSGTDQCTHVVQQIQDDECWPHDHRQRNRSTWIELTHVGPKRTKIRALSIISQSRTSRGFVPREEESAHLELSGVATSDEMFRRQMLSRTSRNARPVNNDIPTTLAMLEAEIEAERLEKLADEA</sequence>
<feature type="region of interest" description="Disordered" evidence="1">
    <location>
        <begin position="1"/>
        <end position="26"/>
    </location>
</feature>
<keyword evidence="3" id="KW-1185">Reference proteome</keyword>